<dbReference type="SUPFAM" id="SSF81321">
    <property type="entry name" value="Family A G protein-coupled receptor-like"/>
    <property type="match status" value="1"/>
</dbReference>
<feature type="transmembrane region" description="Helical" evidence="9">
    <location>
        <begin position="21"/>
        <end position="41"/>
    </location>
</feature>
<evidence type="ECO:0000256" key="2">
    <source>
        <dbReference type="ARBA" id="ARBA00022475"/>
    </source>
</evidence>
<dbReference type="GO" id="GO:0005886">
    <property type="term" value="C:plasma membrane"/>
    <property type="evidence" value="ECO:0007669"/>
    <property type="project" value="UniProtKB-SubCell"/>
</dbReference>
<dbReference type="GO" id="GO:0004930">
    <property type="term" value="F:G protein-coupled receptor activity"/>
    <property type="evidence" value="ECO:0007669"/>
    <property type="project" value="UniProtKB-KW"/>
</dbReference>
<feature type="transmembrane region" description="Helical" evidence="9">
    <location>
        <begin position="134"/>
        <end position="155"/>
    </location>
</feature>
<dbReference type="Proteomes" id="UP000663852">
    <property type="component" value="Unassembled WGS sequence"/>
</dbReference>
<feature type="transmembrane region" description="Helical" evidence="9">
    <location>
        <begin position="266"/>
        <end position="290"/>
    </location>
</feature>
<evidence type="ECO:0000256" key="8">
    <source>
        <dbReference type="ARBA" id="ARBA00023224"/>
    </source>
</evidence>
<dbReference type="GO" id="GO:0007218">
    <property type="term" value="P:neuropeptide signaling pathway"/>
    <property type="evidence" value="ECO:0007669"/>
    <property type="project" value="TreeGrafter"/>
</dbReference>
<evidence type="ECO:0000313" key="11">
    <source>
        <dbReference type="EMBL" id="CAF1399626.1"/>
    </source>
</evidence>
<feature type="transmembrane region" description="Helical" evidence="9">
    <location>
        <begin position="222"/>
        <end position="246"/>
    </location>
</feature>
<evidence type="ECO:0000256" key="9">
    <source>
        <dbReference type="SAM" id="Phobius"/>
    </source>
</evidence>
<accession>A0A815KZW6</accession>
<sequence length="303" mass="34980">MSQVSNLTILSSSIPTNLYRYGGPILMIMGTIGSMLSLTVFAKKNLRKNPCSIYFMAFNIANLFLIYLSLFITVLALGYNINPSLYNRTFCRFRLYAAALFDVLSPSYLILASIDRLLITSHCVRTRHRSTPRLAYLCILSVTLFWCLIHIHTLIFTDIIEPMPNVIICYFQPGIHLMITSYYSISIKGILIPLLMIIFGLWTHRNIRATRVHPTHPKDRQLIRLLLTDVSVYIVFSLMISIVLMYQHLSSRSRTEITFTNIQMQLFLVSIALFNSYIPYSIVFYTNLLVSKSFRQEVRSVFK</sequence>
<proteinExistence type="predicted"/>
<dbReference type="Gene3D" id="1.20.1070.10">
    <property type="entry name" value="Rhodopsin 7-helix transmembrane proteins"/>
    <property type="match status" value="1"/>
</dbReference>
<keyword evidence="2" id="KW-1003">Cell membrane</keyword>
<evidence type="ECO:0000256" key="6">
    <source>
        <dbReference type="ARBA" id="ARBA00023136"/>
    </source>
</evidence>
<dbReference type="PANTHER" id="PTHR24229">
    <property type="entry name" value="NEUROPEPTIDES RECEPTOR"/>
    <property type="match status" value="1"/>
</dbReference>
<gene>
    <name evidence="11" type="ORF">EDS130_LOCUS35930</name>
    <name evidence="12" type="ORF">XAT740_LOCUS43079</name>
</gene>
<evidence type="ECO:0000256" key="3">
    <source>
        <dbReference type="ARBA" id="ARBA00022692"/>
    </source>
</evidence>
<keyword evidence="13" id="KW-1185">Reference proteome</keyword>
<feature type="domain" description="G-protein coupled receptors family 1 profile" evidence="10">
    <location>
        <begin position="33"/>
        <end position="285"/>
    </location>
</feature>
<feature type="transmembrane region" description="Helical" evidence="9">
    <location>
        <begin position="93"/>
        <end position="114"/>
    </location>
</feature>
<dbReference type="Proteomes" id="UP000663828">
    <property type="component" value="Unassembled WGS sequence"/>
</dbReference>
<name>A0A815KZW6_ADIRI</name>
<feature type="transmembrane region" description="Helical" evidence="9">
    <location>
        <begin position="182"/>
        <end position="202"/>
    </location>
</feature>
<protein>
    <recommendedName>
        <fullName evidence="10">G-protein coupled receptors family 1 profile domain-containing protein</fullName>
    </recommendedName>
</protein>
<evidence type="ECO:0000256" key="4">
    <source>
        <dbReference type="ARBA" id="ARBA00022989"/>
    </source>
</evidence>
<evidence type="ECO:0000256" key="5">
    <source>
        <dbReference type="ARBA" id="ARBA00023040"/>
    </source>
</evidence>
<feature type="transmembrane region" description="Helical" evidence="9">
    <location>
        <begin position="53"/>
        <end position="81"/>
    </location>
</feature>
<comment type="subcellular location">
    <subcellularLocation>
        <location evidence="1">Cell membrane</location>
        <topology evidence="1">Multi-pass membrane protein</topology>
    </subcellularLocation>
</comment>
<dbReference type="AlphaFoldDB" id="A0A815KZW6"/>
<evidence type="ECO:0000313" key="12">
    <source>
        <dbReference type="EMBL" id="CAF1553505.1"/>
    </source>
</evidence>
<evidence type="ECO:0000256" key="1">
    <source>
        <dbReference type="ARBA" id="ARBA00004651"/>
    </source>
</evidence>
<dbReference type="PROSITE" id="PS50262">
    <property type="entry name" value="G_PROTEIN_RECEP_F1_2"/>
    <property type="match status" value="1"/>
</dbReference>
<keyword evidence="3 9" id="KW-0812">Transmembrane</keyword>
<evidence type="ECO:0000259" key="10">
    <source>
        <dbReference type="PROSITE" id="PS50262"/>
    </source>
</evidence>
<dbReference type="PANTHER" id="PTHR24229:SF40">
    <property type="entry name" value="ALLATOSTATIN C RECEPTOR 1-RELATED"/>
    <property type="match status" value="1"/>
</dbReference>
<dbReference type="EMBL" id="CAJNOR010005250">
    <property type="protein sequence ID" value="CAF1553505.1"/>
    <property type="molecule type" value="Genomic_DNA"/>
</dbReference>
<evidence type="ECO:0000256" key="7">
    <source>
        <dbReference type="ARBA" id="ARBA00023170"/>
    </source>
</evidence>
<dbReference type="GO" id="GO:0042923">
    <property type="term" value="F:neuropeptide binding"/>
    <property type="evidence" value="ECO:0007669"/>
    <property type="project" value="TreeGrafter"/>
</dbReference>
<dbReference type="InterPro" id="IPR017452">
    <property type="entry name" value="GPCR_Rhodpsn_7TM"/>
</dbReference>
<dbReference type="InterPro" id="IPR000276">
    <property type="entry name" value="GPCR_Rhodpsn"/>
</dbReference>
<keyword evidence="5" id="KW-0297">G-protein coupled receptor</keyword>
<dbReference type="OrthoDB" id="9990906at2759"/>
<dbReference type="EMBL" id="CAJNOJ010000324">
    <property type="protein sequence ID" value="CAF1399626.1"/>
    <property type="molecule type" value="Genomic_DNA"/>
</dbReference>
<keyword evidence="4 9" id="KW-1133">Transmembrane helix</keyword>
<evidence type="ECO:0000313" key="13">
    <source>
        <dbReference type="Proteomes" id="UP000663828"/>
    </source>
</evidence>
<keyword evidence="8" id="KW-0807">Transducer</keyword>
<comment type="caution">
    <text evidence="11">The sequence shown here is derived from an EMBL/GenBank/DDBJ whole genome shotgun (WGS) entry which is preliminary data.</text>
</comment>
<keyword evidence="6 9" id="KW-0472">Membrane</keyword>
<dbReference type="GO" id="GO:0043005">
    <property type="term" value="C:neuron projection"/>
    <property type="evidence" value="ECO:0007669"/>
    <property type="project" value="TreeGrafter"/>
</dbReference>
<dbReference type="CDD" id="cd00637">
    <property type="entry name" value="7tm_classA_rhodopsin-like"/>
    <property type="match status" value="1"/>
</dbReference>
<keyword evidence="7" id="KW-0675">Receptor</keyword>
<reference evidence="11" key="1">
    <citation type="submission" date="2021-02" db="EMBL/GenBank/DDBJ databases">
        <authorList>
            <person name="Nowell W R."/>
        </authorList>
    </citation>
    <scope>NUCLEOTIDE SEQUENCE</scope>
</reference>
<dbReference type="Pfam" id="PF00001">
    <property type="entry name" value="7tm_1"/>
    <property type="match status" value="1"/>
</dbReference>
<organism evidence="11">
    <name type="scientific">Adineta ricciae</name>
    <name type="common">Rotifer</name>
    <dbReference type="NCBI Taxonomy" id="249248"/>
    <lineage>
        <taxon>Eukaryota</taxon>
        <taxon>Metazoa</taxon>
        <taxon>Spiralia</taxon>
        <taxon>Gnathifera</taxon>
        <taxon>Rotifera</taxon>
        <taxon>Eurotatoria</taxon>
        <taxon>Bdelloidea</taxon>
        <taxon>Adinetida</taxon>
        <taxon>Adinetidae</taxon>
        <taxon>Adineta</taxon>
    </lineage>
</organism>